<dbReference type="GO" id="GO:0008803">
    <property type="term" value="F:bis(5'-nucleosyl)-tetraphosphatase (symmetrical) activity"/>
    <property type="evidence" value="ECO:0007669"/>
    <property type="project" value="TreeGrafter"/>
</dbReference>
<dbReference type="KEGG" id="mox:DAMO_1570"/>
<dbReference type="STRING" id="671143.DAMO_1570"/>
<sequence>MVARNDEAGAMIYVIGDIHGCLEPLDRLMAQLPLSETDEVIFLGDYVDRGSDSKEVIDYLLTLRGRYTFLMGNHERMFLDFLQGKERALFLYNGGTATLESYGGLGRIPAAHLSFLDRLRLYYETRDCFFVHAGIRPGIPLQEQDPNDLLWIREQFYAYSGRFPKTVVFGHTPMREVLMDEDRIGIDTACVYGNKLTCLILPSRDIIQVSNSLDLQSRTPLSRHRR</sequence>
<proteinExistence type="predicted"/>
<evidence type="ECO:0000313" key="3">
    <source>
        <dbReference type="Proteomes" id="UP000006898"/>
    </source>
</evidence>
<dbReference type="Gene3D" id="3.60.21.10">
    <property type="match status" value="1"/>
</dbReference>
<protein>
    <submittedName>
        <fullName evidence="2">Calcineurin-like phosphoesterase</fullName>
    </submittedName>
</protein>
<name>D5MFU9_METO1</name>
<dbReference type="InterPro" id="IPR006186">
    <property type="entry name" value="Ser/Thr-sp_prot-phosphatase"/>
</dbReference>
<dbReference type="HOGENOM" id="CLU_023125_4_0_0"/>
<feature type="domain" description="Calcineurin-like phosphoesterase" evidence="1">
    <location>
        <begin position="12"/>
        <end position="175"/>
    </location>
</feature>
<reference evidence="2 3" key="1">
    <citation type="journal article" date="2010" name="Nature">
        <title>Nitrite-driven anaerobic methane oxidation by oxygenic bacteria.</title>
        <authorList>
            <person name="Ettwig K.F."/>
            <person name="Butler M.K."/>
            <person name="Le Paslier D."/>
            <person name="Pelletier E."/>
            <person name="Mangenot S."/>
            <person name="Kuypers M.M.M."/>
            <person name="Schreiber F."/>
            <person name="Dutilh B.E."/>
            <person name="Zedelius J."/>
            <person name="de Beer D."/>
            <person name="Gloerich J."/>
            <person name="Wessels H.J.C.T."/>
            <person name="van Allen T."/>
            <person name="Luesken F."/>
            <person name="Wu M."/>
            <person name="van de Pas-Schoonen K.T."/>
            <person name="Op den Camp H.J.M."/>
            <person name="Janssen-Megens E.M."/>
            <person name="Francoijs K-J."/>
            <person name="Stunnenberg H."/>
            <person name="Weissenbach J."/>
            <person name="Jetten M.S.M."/>
            <person name="Strous M."/>
        </authorList>
    </citation>
    <scope>NUCLEOTIDE SEQUENCE [LARGE SCALE GENOMIC DNA]</scope>
</reference>
<dbReference type="SUPFAM" id="SSF56300">
    <property type="entry name" value="Metallo-dependent phosphatases"/>
    <property type="match status" value="1"/>
</dbReference>
<dbReference type="Proteomes" id="UP000006898">
    <property type="component" value="Chromosome"/>
</dbReference>
<accession>D5MFU9</accession>
<evidence type="ECO:0000259" key="1">
    <source>
        <dbReference type="Pfam" id="PF00149"/>
    </source>
</evidence>
<gene>
    <name evidence="2" type="ORF">DAMO_1570</name>
</gene>
<dbReference type="AlphaFoldDB" id="D5MFU9"/>
<dbReference type="InterPro" id="IPR050126">
    <property type="entry name" value="Ap4A_hydrolase"/>
</dbReference>
<dbReference type="GO" id="GO:0005737">
    <property type="term" value="C:cytoplasm"/>
    <property type="evidence" value="ECO:0007669"/>
    <property type="project" value="TreeGrafter"/>
</dbReference>
<dbReference type="PANTHER" id="PTHR42850">
    <property type="entry name" value="METALLOPHOSPHOESTERASE"/>
    <property type="match status" value="1"/>
</dbReference>
<dbReference type="PATRIC" id="fig|671143.5.peg.1378"/>
<dbReference type="GO" id="GO:0016791">
    <property type="term" value="F:phosphatase activity"/>
    <property type="evidence" value="ECO:0007669"/>
    <property type="project" value="TreeGrafter"/>
</dbReference>
<dbReference type="Pfam" id="PF00149">
    <property type="entry name" value="Metallophos"/>
    <property type="match status" value="1"/>
</dbReference>
<dbReference type="CDD" id="cd00144">
    <property type="entry name" value="MPP_PPP_family"/>
    <property type="match status" value="1"/>
</dbReference>
<organism evidence="2 3">
    <name type="scientific">Methylomirabilis oxygeniifera</name>
    <dbReference type="NCBI Taxonomy" id="671143"/>
    <lineage>
        <taxon>Bacteria</taxon>
        <taxon>Candidatus Methylomirabilota</taxon>
        <taxon>Candidatus Methylomirabilia</taxon>
        <taxon>Candidatus Methylomirabilales</taxon>
        <taxon>Candidatus Methylomirabilaceae</taxon>
        <taxon>Candidatus Methylomirabilis</taxon>
    </lineage>
</organism>
<dbReference type="eggNOG" id="COG0639">
    <property type="taxonomic scope" value="Bacteria"/>
</dbReference>
<dbReference type="EMBL" id="FP565575">
    <property type="protein sequence ID" value="CBE68630.1"/>
    <property type="molecule type" value="Genomic_DNA"/>
</dbReference>
<dbReference type="PRINTS" id="PR00114">
    <property type="entry name" value="STPHPHTASE"/>
</dbReference>
<dbReference type="GO" id="GO:0110154">
    <property type="term" value="P:RNA decapping"/>
    <property type="evidence" value="ECO:0007669"/>
    <property type="project" value="TreeGrafter"/>
</dbReference>
<dbReference type="PANTHER" id="PTHR42850:SF4">
    <property type="entry name" value="ZINC-DEPENDENT ENDOPOLYPHOSPHATASE"/>
    <property type="match status" value="1"/>
</dbReference>
<evidence type="ECO:0000313" key="2">
    <source>
        <dbReference type="EMBL" id="CBE68630.1"/>
    </source>
</evidence>
<dbReference type="InterPro" id="IPR029052">
    <property type="entry name" value="Metallo-depent_PP-like"/>
</dbReference>
<dbReference type="InterPro" id="IPR004843">
    <property type="entry name" value="Calcineurin-like_PHP"/>
</dbReference>